<gene>
    <name evidence="1" type="ORF">NIES806_18860</name>
</gene>
<dbReference type="RefSeq" id="WP_096666679.1">
    <property type="nucleotide sequence ID" value="NZ_AP018316.1"/>
</dbReference>
<evidence type="ECO:0000313" key="1">
    <source>
        <dbReference type="EMBL" id="BAZ85682.1"/>
    </source>
</evidence>
<dbReference type="InterPro" id="IPR010921">
    <property type="entry name" value="Trp_repressor/repl_initiator"/>
</dbReference>
<sequence length="62" mass="7056">MFKETQFYKDVKLEGKLEIVQQLLQRGMTLAEVVSLTGLSEQELEQGLSTEIKKNGQLITEN</sequence>
<keyword evidence="2" id="KW-1185">Reference proteome</keyword>
<proteinExistence type="predicted"/>
<evidence type="ECO:0000313" key="2">
    <source>
        <dbReference type="Proteomes" id="UP000218702"/>
    </source>
</evidence>
<name>A0A1Z4V2D5_9CYAN</name>
<organism evidence="1 2">
    <name type="scientific">Dolichospermum compactum NIES-806</name>
    <dbReference type="NCBI Taxonomy" id="1973481"/>
    <lineage>
        <taxon>Bacteria</taxon>
        <taxon>Bacillati</taxon>
        <taxon>Cyanobacteriota</taxon>
        <taxon>Cyanophyceae</taxon>
        <taxon>Nostocales</taxon>
        <taxon>Aphanizomenonaceae</taxon>
        <taxon>Dolichospermum</taxon>
        <taxon>Dolichospermum compactum</taxon>
    </lineage>
</organism>
<dbReference type="SUPFAM" id="SSF48295">
    <property type="entry name" value="TrpR-like"/>
    <property type="match status" value="1"/>
</dbReference>
<dbReference type="EMBL" id="AP018316">
    <property type="protein sequence ID" value="BAZ85682.1"/>
    <property type="molecule type" value="Genomic_DNA"/>
</dbReference>
<protein>
    <submittedName>
        <fullName evidence="1">Uncharacterized protein</fullName>
    </submittedName>
</protein>
<dbReference type="KEGG" id="dcm:NIES806_18860"/>
<dbReference type="AlphaFoldDB" id="A0A1Z4V2D5"/>
<accession>A0A1Z4V2D5</accession>
<dbReference type="GO" id="GO:0043565">
    <property type="term" value="F:sequence-specific DNA binding"/>
    <property type="evidence" value="ECO:0007669"/>
    <property type="project" value="InterPro"/>
</dbReference>
<reference evidence="1 2" key="1">
    <citation type="submission" date="2017-06" db="EMBL/GenBank/DDBJ databases">
        <title>Genome sequencing of cyanobaciteial culture collection at National Institute for Environmental Studies (NIES).</title>
        <authorList>
            <person name="Hirose Y."/>
            <person name="Shimura Y."/>
            <person name="Fujisawa T."/>
            <person name="Nakamura Y."/>
            <person name="Kawachi M."/>
        </authorList>
    </citation>
    <scope>NUCLEOTIDE SEQUENCE [LARGE SCALE GENOMIC DNA]</scope>
    <source>
        <strain evidence="1 2">NIES-806</strain>
    </source>
</reference>
<dbReference type="Proteomes" id="UP000218702">
    <property type="component" value="Chromosome"/>
</dbReference>